<dbReference type="Proteomes" id="UP001444661">
    <property type="component" value="Unassembled WGS sequence"/>
</dbReference>
<evidence type="ECO:0000313" key="2">
    <source>
        <dbReference type="EMBL" id="KAK8023680.1"/>
    </source>
</evidence>
<sequence length="80" mass="8970">MYEPPLDFMDDAFVKLDSAKKSTGMSPGRACFNMRRSGKDDKGRSVSGENVRDKTESLFCRKDTLHERLLVVAKSAITQV</sequence>
<reference evidence="2 3" key="1">
    <citation type="submission" date="2023-01" db="EMBL/GenBank/DDBJ databases">
        <title>Analysis of 21 Apiospora genomes using comparative genomics revels a genus with tremendous synthesis potential of carbohydrate active enzymes and secondary metabolites.</title>
        <authorList>
            <person name="Sorensen T."/>
        </authorList>
    </citation>
    <scope>NUCLEOTIDE SEQUENCE [LARGE SCALE GENOMIC DNA]</scope>
    <source>
        <strain evidence="2 3">CBS 33761</strain>
    </source>
</reference>
<dbReference type="EMBL" id="JAQQWK010000011">
    <property type="protein sequence ID" value="KAK8023680.1"/>
    <property type="molecule type" value="Genomic_DNA"/>
</dbReference>
<proteinExistence type="predicted"/>
<evidence type="ECO:0000313" key="3">
    <source>
        <dbReference type="Proteomes" id="UP001444661"/>
    </source>
</evidence>
<gene>
    <name evidence="2" type="ORF">PG993_011746</name>
</gene>
<organism evidence="2 3">
    <name type="scientific">Apiospora rasikravindrae</name>
    <dbReference type="NCBI Taxonomy" id="990691"/>
    <lineage>
        <taxon>Eukaryota</taxon>
        <taxon>Fungi</taxon>
        <taxon>Dikarya</taxon>
        <taxon>Ascomycota</taxon>
        <taxon>Pezizomycotina</taxon>
        <taxon>Sordariomycetes</taxon>
        <taxon>Xylariomycetidae</taxon>
        <taxon>Amphisphaeriales</taxon>
        <taxon>Apiosporaceae</taxon>
        <taxon>Apiospora</taxon>
    </lineage>
</organism>
<keyword evidence="3" id="KW-1185">Reference proteome</keyword>
<feature type="region of interest" description="Disordered" evidence="1">
    <location>
        <begin position="20"/>
        <end position="52"/>
    </location>
</feature>
<feature type="compositionally biased region" description="Basic and acidic residues" evidence="1">
    <location>
        <begin position="37"/>
        <end position="52"/>
    </location>
</feature>
<comment type="caution">
    <text evidence="2">The sequence shown here is derived from an EMBL/GenBank/DDBJ whole genome shotgun (WGS) entry which is preliminary data.</text>
</comment>
<accession>A0ABR1S0J4</accession>
<protein>
    <submittedName>
        <fullName evidence="2">Uncharacterized protein</fullName>
    </submittedName>
</protein>
<name>A0ABR1S0J4_9PEZI</name>
<evidence type="ECO:0000256" key="1">
    <source>
        <dbReference type="SAM" id="MobiDB-lite"/>
    </source>
</evidence>